<evidence type="ECO:0000313" key="2">
    <source>
        <dbReference type="Proteomes" id="UP000604117"/>
    </source>
</evidence>
<dbReference type="Proteomes" id="UP000604117">
    <property type="component" value="Unassembled WGS sequence"/>
</dbReference>
<reference evidence="1 2" key="1">
    <citation type="submission" date="2021-01" db="EMBL/GenBank/DDBJ databases">
        <title>Whole genome shotgun sequence of Asanoa siamensis NBRC 107932.</title>
        <authorList>
            <person name="Komaki H."/>
            <person name="Tamura T."/>
        </authorList>
    </citation>
    <scope>NUCLEOTIDE SEQUENCE [LARGE SCALE GENOMIC DNA]</scope>
    <source>
        <strain evidence="1 2">NBRC 107932</strain>
    </source>
</reference>
<organism evidence="1 2">
    <name type="scientific">Asanoa siamensis</name>
    <dbReference type="NCBI Taxonomy" id="926357"/>
    <lineage>
        <taxon>Bacteria</taxon>
        <taxon>Bacillati</taxon>
        <taxon>Actinomycetota</taxon>
        <taxon>Actinomycetes</taxon>
        <taxon>Micromonosporales</taxon>
        <taxon>Micromonosporaceae</taxon>
        <taxon>Asanoa</taxon>
    </lineage>
</organism>
<comment type="caution">
    <text evidence="1">The sequence shown here is derived from an EMBL/GenBank/DDBJ whole genome shotgun (WGS) entry which is preliminary data.</text>
</comment>
<evidence type="ECO:0000313" key="1">
    <source>
        <dbReference type="EMBL" id="GIF72416.1"/>
    </source>
</evidence>
<keyword evidence="2" id="KW-1185">Reference proteome</keyword>
<sequence length="133" mass="14102">MANNSWDAAIKQLYPADNGTKDFAETVARGKPFDVVAAIEIGRNLREFVTSDLLTVTVTNRTRMTVVAQVTAPRTLAPASAALAEDLRVDINGGWDAKAGEGDVLEAVATYKTVAGVHTDYSSATSQLFTVVA</sequence>
<accession>A0ABQ4CM90</accession>
<dbReference type="EMBL" id="BONE01000011">
    <property type="protein sequence ID" value="GIF72416.1"/>
    <property type="molecule type" value="Genomic_DNA"/>
</dbReference>
<gene>
    <name evidence="1" type="ORF">Asi02nite_19340</name>
</gene>
<dbReference type="RefSeq" id="WP_203711891.1">
    <property type="nucleotide sequence ID" value="NZ_BONE01000011.1"/>
</dbReference>
<name>A0ABQ4CM90_9ACTN</name>
<protein>
    <submittedName>
        <fullName evidence="1">Uncharacterized protein</fullName>
    </submittedName>
</protein>
<proteinExistence type="predicted"/>